<organism evidence="1 2">
    <name type="scientific">Ascobolus immersus RN42</name>
    <dbReference type="NCBI Taxonomy" id="1160509"/>
    <lineage>
        <taxon>Eukaryota</taxon>
        <taxon>Fungi</taxon>
        <taxon>Dikarya</taxon>
        <taxon>Ascomycota</taxon>
        <taxon>Pezizomycotina</taxon>
        <taxon>Pezizomycetes</taxon>
        <taxon>Pezizales</taxon>
        <taxon>Ascobolaceae</taxon>
        <taxon>Ascobolus</taxon>
    </lineage>
</organism>
<protein>
    <submittedName>
        <fullName evidence="1">Uncharacterized protein</fullName>
    </submittedName>
</protein>
<dbReference type="AlphaFoldDB" id="A0A3N4I076"/>
<evidence type="ECO:0000313" key="1">
    <source>
        <dbReference type="EMBL" id="RPA77601.1"/>
    </source>
</evidence>
<evidence type="ECO:0000313" key="2">
    <source>
        <dbReference type="Proteomes" id="UP000275078"/>
    </source>
</evidence>
<sequence>MADLIPLKLHIRSVLHSIPPDSSAYPPPILQELTKPLPSPRPTDSETLFPLPKPPMTLPSLLSLLKIYEGLLRLSGSIHHYIQPPPLPPQPSPIAKAITEMPDDERMAFMSWFTPSGFPILRYAFDWPTISEPLDRMKSIKYPGLVQYYENHQRVQALRIMFDDESLTEEHYAYLRDNEEIGGGAVFLPVLWGFVLVLRQWRLRDRCDGEDSYANMGPVEKEWEILKAIVKGVDQVLAVGNWEAQAEELAEVDRIQRKIARRKVEIERRMWRETVEDGEVVESDVFI</sequence>
<reference evidence="1 2" key="1">
    <citation type="journal article" date="2018" name="Nat. Ecol. Evol.">
        <title>Pezizomycetes genomes reveal the molecular basis of ectomycorrhizal truffle lifestyle.</title>
        <authorList>
            <person name="Murat C."/>
            <person name="Payen T."/>
            <person name="Noel B."/>
            <person name="Kuo A."/>
            <person name="Morin E."/>
            <person name="Chen J."/>
            <person name="Kohler A."/>
            <person name="Krizsan K."/>
            <person name="Balestrini R."/>
            <person name="Da Silva C."/>
            <person name="Montanini B."/>
            <person name="Hainaut M."/>
            <person name="Levati E."/>
            <person name="Barry K.W."/>
            <person name="Belfiori B."/>
            <person name="Cichocki N."/>
            <person name="Clum A."/>
            <person name="Dockter R.B."/>
            <person name="Fauchery L."/>
            <person name="Guy J."/>
            <person name="Iotti M."/>
            <person name="Le Tacon F."/>
            <person name="Lindquist E.A."/>
            <person name="Lipzen A."/>
            <person name="Malagnac F."/>
            <person name="Mello A."/>
            <person name="Molinier V."/>
            <person name="Miyauchi S."/>
            <person name="Poulain J."/>
            <person name="Riccioni C."/>
            <person name="Rubini A."/>
            <person name="Sitrit Y."/>
            <person name="Splivallo R."/>
            <person name="Traeger S."/>
            <person name="Wang M."/>
            <person name="Zifcakova L."/>
            <person name="Wipf D."/>
            <person name="Zambonelli A."/>
            <person name="Paolocci F."/>
            <person name="Nowrousian M."/>
            <person name="Ottonello S."/>
            <person name="Baldrian P."/>
            <person name="Spatafora J.W."/>
            <person name="Henrissat B."/>
            <person name="Nagy L.G."/>
            <person name="Aury J.M."/>
            <person name="Wincker P."/>
            <person name="Grigoriev I.V."/>
            <person name="Bonfante P."/>
            <person name="Martin F.M."/>
        </authorList>
    </citation>
    <scope>NUCLEOTIDE SEQUENCE [LARGE SCALE GENOMIC DNA]</scope>
    <source>
        <strain evidence="1 2">RN42</strain>
    </source>
</reference>
<dbReference type="Proteomes" id="UP000275078">
    <property type="component" value="Unassembled WGS sequence"/>
</dbReference>
<name>A0A3N4I076_ASCIM</name>
<accession>A0A3N4I076</accession>
<gene>
    <name evidence="1" type="ORF">BJ508DRAFT_330099</name>
</gene>
<keyword evidence="2" id="KW-1185">Reference proteome</keyword>
<dbReference type="EMBL" id="ML119724">
    <property type="protein sequence ID" value="RPA77601.1"/>
    <property type="molecule type" value="Genomic_DNA"/>
</dbReference>
<proteinExistence type="predicted"/>